<feature type="domain" description="N-acetyltransferase" evidence="2">
    <location>
        <begin position="8"/>
        <end position="174"/>
    </location>
</feature>
<protein>
    <submittedName>
        <fullName evidence="3">Acetyltransferase</fullName>
    </submittedName>
</protein>
<evidence type="ECO:0000313" key="4">
    <source>
        <dbReference type="Proteomes" id="UP001077662"/>
    </source>
</evidence>
<dbReference type="Gene3D" id="3.40.630.30">
    <property type="match status" value="1"/>
</dbReference>
<evidence type="ECO:0000259" key="2">
    <source>
        <dbReference type="PROSITE" id="PS51186"/>
    </source>
</evidence>
<name>A0AAP3G701_BRELA</name>
<organism evidence="3 4">
    <name type="scientific">Brevibacillus laterosporus</name>
    <name type="common">Bacillus laterosporus</name>
    <dbReference type="NCBI Taxonomy" id="1465"/>
    <lineage>
        <taxon>Bacteria</taxon>
        <taxon>Bacillati</taxon>
        <taxon>Bacillota</taxon>
        <taxon>Bacilli</taxon>
        <taxon>Bacillales</taxon>
        <taxon>Paenibacillaceae</taxon>
        <taxon>Brevibacillus</taxon>
    </lineage>
</organism>
<proteinExistence type="predicted"/>
<dbReference type="AlphaFoldDB" id="A0AAP3G701"/>
<sequence length="179" mass="21461">MIFQNGKIVVRKLAEEHKEWLVRWLTNPIVLEYYEGRDNPHDVSKVSQKFYDDNGEETRCIVEYDGQAIGYIQFYLVDEETKLDYGYADTEVVYGTDQFIGEPERWNSGMGRLLVRAMVEYLHKEKGADRVVMDPQTWNERAIRCYVRCGFEKVKLLPKHEWHERELRDCWLLEHKNHE</sequence>
<dbReference type="RefSeq" id="WP_258433362.1">
    <property type="nucleotide sequence ID" value="NZ_JANSGW010000009.1"/>
</dbReference>
<gene>
    <name evidence="3" type="ORF">O0554_08485</name>
</gene>
<dbReference type="Proteomes" id="UP001077662">
    <property type="component" value="Unassembled WGS sequence"/>
</dbReference>
<dbReference type="EMBL" id="JAPTNE010000009">
    <property type="protein sequence ID" value="MCZ0806958.1"/>
    <property type="molecule type" value="Genomic_DNA"/>
</dbReference>
<dbReference type="PROSITE" id="PS51186">
    <property type="entry name" value="GNAT"/>
    <property type="match status" value="1"/>
</dbReference>
<evidence type="ECO:0000256" key="1">
    <source>
        <dbReference type="ARBA" id="ARBA00023251"/>
    </source>
</evidence>
<dbReference type="PANTHER" id="PTHR31438">
    <property type="entry name" value="LYSINE N-ACYLTRANSFERASE C17G9.06C-RELATED"/>
    <property type="match status" value="1"/>
</dbReference>
<dbReference type="InterPro" id="IPR016181">
    <property type="entry name" value="Acyl_CoA_acyltransferase"/>
</dbReference>
<dbReference type="Pfam" id="PF13523">
    <property type="entry name" value="Acetyltransf_8"/>
    <property type="match status" value="1"/>
</dbReference>
<comment type="caution">
    <text evidence="3">The sequence shown here is derived from an EMBL/GenBank/DDBJ whole genome shotgun (WGS) entry which is preliminary data.</text>
</comment>
<dbReference type="PANTHER" id="PTHR31438:SF1">
    <property type="entry name" value="LYSINE N-ACYLTRANSFERASE C17G9.06C-RELATED"/>
    <property type="match status" value="1"/>
</dbReference>
<dbReference type="GO" id="GO:0046677">
    <property type="term" value="P:response to antibiotic"/>
    <property type="evidence" value="ECO:0007669"/>
    <property type="project" value="UniProtKB-KW"/>
</dbReference>
<keyword evidence="1" id="KW-0046">Antibiotic resistance</keyword>
<dbReference type="InterPro" id="IPR000182">
    <property type="entry name" value="GNAT_dom"/>
</dbReference>
<dbReference type="SUPFAM" id="SSF55729">
    <property type="entry name" value="Acyl-CoA N-acyltransferases (Nat)"/>
    <property type="match status" value="1"/>
</dbReference>
<evidence type="ECO:0000313" key="3">
    <source>
        <dbReference type="EMBL" id="MCZ0806958.1"/>
    </source>
</evidence>
<accession>A0AAP3G701</accession>
<dbReference type="GO" id="GO:0016410">
    <property type="term" value="F:N-acyltransferase activity"/>
    <property type="evidence" value="ECO:0007669"/>
    <property type="project" value="TreeGrafter"/>
</dbReference>
<reference evidence="3" key="1">
    <citation type="submission" date="2022-09" db="EMBL/GenBank/DDBJ databases">
        <title>Genome analysis and characterization of larvicidal activity of Brevibacillus strains.</title>
        <authorList>
            <person name="Patrusheva E.V."/>
            <person name="Izotova A.O."/>
            <person name="Toshchakov S.V."/>
            <person name="Sineoky S.P."/>
        </authorList>
    </citation>
    <scope>NUCLEOTIDE SEQUENCE</scope>
    <source>
        <strain evidence="3">VKPM_B-13247</strain>
    </source>
</reference>